<dbReference type="Proteomes" id="UP001157502">
    <property type="component" value="Chromosome 29"/>
</dbReference>
<gene>
    <name evidence="1" type="ORF">DPEC_G00306170</name>
</gene>
<organism evidence="1 2">
    <name type="scientific">Dallia pectoralis</name>
    <name type="common">Alaska blackfish</name>
    <dbReference type="NCBI Taxonomy" id="75939"/>
    <lineage>
        <taxon>Eukaryota</taxon>
        <taxon>Metazoa</taxon>
        <taxon>Chordata</taxon>
        <taxon>Craniata</taxon>
        <taxon>Vertebrata</taxon>
        <taxon>Euteleostomi</taxon>
        <taxon>Actinopterygii</taxon>
        <taxon>Neopterygii</taxon>
        <taxon>Teleostei</taxon>
        <taxon>Protacanthopterygii</taxon>
        <taxon>Esociformes</taxon>
        <taxon>Umbridae</taxon>
        <taxon>Dallia</taxon>
    </lineage>
</organism>
<sequence>MRHCLAPRMNEITVKALEYPRILSRGSVTCSLCFTTRRLWSGLGGNLLNTVFGCHGHDVRLRHWILSSRYVGRGAWPPDSWWSIRNSGSGSAW</sequence>
<proteinExistence type="predicted"/>
<name>A0ACC2FE36_DALPE</name>
<dbReference type="EMBL" id="CM055756">
    <property type="protein sequence ID" value="KAJ7989596.1"/>
    <property type="molecule type" value="Genomic_DNA"/>
</dbReference>
<reference evidence="1" key="1">
    <citation type="submission" date="2021-05" db="EMBL/GenBank/DDBJ databases">
        <authorList>
            <person name="Pan Q."/>
            <person name="Jouanno E."/>
            <person name="Zahm M."/>
            <person name="Klopp C."/>
            <person name="Cabau C."/>
            <person name="Louis A."/>
            <person name="Berthelot C."/>
            <person name="Parey E."/>
            <person name="Roest Crollius H."/>
            <person name="Montfort J."/>
            <person name="Robinson-Rechavi M."/>
            <person name="Bouchez O."/>
            <person name="Lampietro C."/>
            <person name="Lopez Roques C."/>
            <person name="Donnadieu C."/>
            <person name="Postlethwait J."/>
            <person name="Bobe J."/>
            <person name="Dillon D."/>
            <person name="Chandos A."/>
            <person name="von Hippel F."/>
            <person name="Guiguen Y."/>
        </authorList>
    </citation>
    <scope>NUCLEOTIDE SEQUENCE</scope>
    <source>
        <strain evidence="1">YG-Jan2019</strain>
    </source>
</reference>
<protein>
    <submittedName>
        <fullName evidence="1">Uncharacterized protein</fullName>
    </submittedName>
</protein>
<evidence type="ECO:0000313" key="1">
    <source>
        <dbReference type="EMBL" id="KAJ7989596.1"/>
    </source>
</evidence>
<accession>A0ACC2FE36</accession>
<evidence type="ECO:0000313" key="2">
    <source>
        <dbReference type="Proteomes" id="UP001157502"/>
    </source>
</evidence>
<keyword evidence="2" id="KW-1185">Reference proteome</keyword>
<comment type="caution">
    <text evidence="1">The sequence shown here is derived from an EMBL/GenBank/DDBJ whole genome shotgun (WGS) entry which is preliminary data.</text>
</comment>